<comment type="catalytic activity">
    <reaction evidence="7">
        <text>NAD(+) + H2O = ADP-D-ribose + nicotinamide + H(+)</text>
        <dbReference type="Rhea" id="RHEA:16301"/>
        <dbReference type="ChEBI" id="CHEBI:15377"/>
        <dbReference type="ChEBI" id="CHEBI:15378"/>
        <dbReference type="ChEBI" id="CHEBI:17154"/>
        <dbReference type="ChEBI" id="CHEBI:57540"/>
        <dbReference type="ChEBI" id="CHEBI:57967"/>
        <dbReference type="EC" id="3.2.2.6"/>
    </reaction>
    <physiologicalReaction direction="left-to-right" evidence="7">
        <dbReference type="Rhea" id="RHEA:16302"/>
    </physiologicalReaction>
</comment>
<evidence type="ECO:0000256" key="6">
    <source>
        <dbReference type="ARBA" id="ARBA00023027"/>
    </source>
</evidence>
<dbReference type="GO" id="GO:0006952">
    <property type="term" value="P:defense response"/>
    <property type="evidence" value="ECO:0007669"/>
    <property type="project" value="UniProtKB-KW"/>
</dbReference>
<dbReference type="InterPro" id="IPR055414">
    <property type="entry name" value="LRR_R13L4/SHOC2-like"/>
</dbReference>
<dbReference type="InterPro" id="IPR036390">
    <property type="entry name" value="WH_DNA-bd_sf"/>
</dbReference>
<evidence type="ECO:0000256" key="7">
    <source>
        <dbReference type="ARBA" id="ARBA00047304"/>
    </source>
</evidence>
<dbReference type="SMART" id="SM00255">
    <property type="entry name" value="TIR"/>
    <property type="match status" value="1"/>
</dbReference>
<evidence type="ECO:0000259" key="9">
    <source>
        <dbReference type="PROSITE" id="PS50104"/>
    </source>
</evidence>
<evidence type="ECO:0000256" key="4">
    <source>
        <dbReference type="ARBA" id="ARBA00022801"/>
    </source>
</evidence>
<dbReference type="GO" id="GO:0043531">
    <property type="term" value="F:ADP binding"/>
    <property type="evidence" value="ECO:0007669"/>
    <property type="project" value="InterPro"/>
</dbReference>
<sequence>MDPSSSAKRQTDSNSDDELEQPNCKRPKNDVFINYSYEDIGKQFISHLKGALSRNSFGISDHTMLAVGQDMRLHLLKAIEESEIYRIWTAVRSLDELVDIMDCLGKLDQRKVLPVFYKVEPSDVRSQDGSFKDAFQAHEANDNIDPKRVQKWKQALRDAGQLSGLTLQNGDEGKFVAKIIKQLEMMQSPQELHIADHPVEIGSRAEKLISTLRLDCEDVLVVAVFGCSGIGKTTIVRATHNKIYSYFDVSYFLGDIRYRCAGPNWKIELQNQLISRLTQNNKFPSMHHHNDGVTKIRNLIRGRKILLVLDDVDNFEQLKSLGITPAWFYKGSRIIVITRDKQSLGIIPYTSYQITELNRWESLNLFNRLMFSRDNNLINMKFIKEVAALSGGLPLVLEVWSRYFIGHERKQWPSLLEKLKRIPHGDVQKQLQMSYDSLSVTAKNLFLDIACFFNGMDKELVVKVLHDEESTFFPDIEIQHLVDKFLVKDIGCNRFLFVAMNQVIGEMGQEVIRQENVDEPGKRTRLTNHRDILRVFRDCSGTDIVRSIHLEAFNSSQIEEPVTVQLEAFKKMSNLRFIQLYDREEKLLQQQQRYLIPQKQGMGSEGKLQWSFSSKDDTDTGTWCFSFKHLKYLVWKRNKVPCKSMSCFSFKQLKYLGWEGFPCKCLDNIDMGNVVVIILKYSKLEKLWDGVKNFKKLKILDVSWSESLTKTGNFIGLENLEKLVLEGCENLEELDSSISCLHQLTSLTLSKCTNLKSIPDLPLNIEYFEANDCINLVNLPSNFSELQFLTKLELHNCSKLGSKCFTQVTELRNLHELGMANCNVSQVSSGIGNLVSLRVLYLPDNTFSSLPDSFSNLSKLKTLYVDGCSELQLLPPLPSQLTNIIASDCWSLDVMPFDSKQNAYIFSSKELLTSTKGLDIRLSGKELPEWCTYRNSGNNVLSFEAPIQVDHSKICGLILCATRDNKDDEYDEWANPTIYNRMKGTSHQFHDCRYNSDSMMVMFYPLNDTTLVVEAGDTVELQFFDDEHGVKRCGLRLIYEDDVVDSGLVFKDVRKPTISLFPLSSESKIMTSNSITEINDEGVSYLEASLVVPFCQLEASLVDRHYTSVKVLLPNMCITDSHWNMVTR</sequence>
<proteinExistence type="predicted"/>
<reference evidence="10 11" key="1">
    <citation type="journal article" date="2018" name="Mol. Plant">
        <title>The genome of Artemisia annua provides insight into the evolution of Asteraceae family and artemisinin biosynthesis.</title>
        <authorList>
            <person name="Shen Q."/>
            <person name="Zhang L."/>
            <person name="Liao Z."/>
            <person name="Wang S."/>
            <person name="Yan T."/>
            <person name="Shi P."/>
            <person name="Liu M."/>
            <person name="Fu X."/>
            <person name="Pan Q."/>
            <person name="Wang Y."/>
            <person name="Lv Z."/>
            <person name="Lu X."/>
            <person name="Zhang F."/>
            <person name="Jiang W."/>
            <person name="Ma Y."/>
            <person name="Chen M."/>
            <person name="Hao X."/>
            <person name="Li L."/>
            <person name="Tang Y."/>
            <person name="Lv G."/>
            <person name="Zhou Y."/>
            <person name="Sun X."/>
            <person name="Brodelius P.E."/>
            <person name="Rose J.K.C."/>
            <person name="Tang K."/>
        </authorList>
    </citation>
    <scope>NUCLEOTIDE SEQUENCE [LARGE SCALE GENOMIC DNA]</scope>
    <source>
        <strain evidence="11">cv. Huhao1</strain>
        <tissue evidence="10">Leaf</tissue>
    </source>
</reference>
<dbReference type="InterPro" id="IPR027417">
    <property type="entry name" value="P-loop_NTPase"/>
</dbReference>
<dbReference type="InterPro" id="IPR032675">
    <property type="entry name" value="LRR_dom_sf"/>
</dbReference>
<dbReference type="SUPFAM" id="SSF52200">
    <property type="entry name" value="Toll/Interleukin receptor TIR domain"/>
    <property type="match status" value="1"/>
</dbReference>
<keyword evidence="5" id="KW-0611">Plant defense</keyword>
<dbReference type="SUPFAM" id="SSF52058">
    <property type="entry name" value="L domain-like"/>
    <property type="match status" value="1"/>
</dbReference>
<evidence type="ECO:0000256" key="3">
    <source>
        <dbReference type="ARBA" id="ARBA00022737"/>
    </source>
</evidence>
<dbReference type="OrthoDB" id="1055097at2759"/>
<evidence type="ECO:0000256" key="8">
    <source>
        <dbReference type="SAM" id="MobiDB-lite"/>
    </source>
</evidence>
<dbReference type="Pfam" id="PF23282">
    <property type="entry name" value="WHD_ROQ1"/>
    <property type="match status" value="1"/>
</dbReference>
<keyword evidence="4" id="KW-0378">Hydrolase</keyword>
<dbReference type="PANTHER" id="PTHR11017">
    <property type="entry name" value="LEUCINE-RICH REPEAT-CONTAINING PROTEIN"/>
    <property type="match status" value="1"/>
</dbReference>
<dbReference type="STRING" id="35608.A0A2U1NMQ7"/>
<dbReference type="AlphaFoldDB" id="A0A2U1NMQ7"/>
<dbReference type="Pfam" id="PF01582">
    <property type="entry name" value="TIR"/>
    <property type="match status" value="1"/>
</dbReference>
<dbReference type="PRINTS" id="PR00364">
    <property type="entry name" value="DISEASERSIST"/>
</dbReference>
<dbReference type="InterPro" id="IPR002182">
    <property type="entry name" value="NB-ARC"/>
</dbReference>
<organism evidence="10 11">
    <name type="scientific">Artemisia annua</name>
    <name type="common">Sweet wormwood</name>
    <dbReference type="NCBI Taxonomy" id="35608"/>
    <lineage>
        <taxon>Eukaryota</taxon>
        <taxon>Viridiplantae</taxon>
        <taxon>Streptophyta</taxon>
        <taxon>Embryophyta</taxon>
        <taxon>Tracheophyta</taxon>
        <taxon>Spermatophyta</taxon>
        <taxon>Magnoliopsida</taxon>
        <taxon>eudicotyledons</taxon>
        <taxon>Gunneridae</taxon>
        <taxon>Pentapetalae</taxon>
        <taxon>asterids</taxon>
        <taxon>campanulids</taxon>
        <taxon>Asterales</taxon>
        <taxon>Asteraceae</taxon>
        <taxon>Asteroideae</taxon>
        <taxon>Anthemideae</taxon>
        <taxon>Artemisiinae</taxon>
        <taxon>Artemisia</taxon>
    </lineage>
</organism>
<feature type="region of interest" description="Disordered" evidence="8">
    <location>
        <begin position="1"/>
        <end position="27"/>
    </location>
</feature>
<dbReference type="Proteomes" id="UP000245207">
    <property type="component" value="Unassembled WGS sequence"/>
</dbReference>
<dbReference type="Pfam" id="PF00931">
    <property type="entry name" value="NB-ARC"/>
    <property type="match status" value="1"/>
</dbReference>
<dbReference type="InterPro" id="IPR045344">
    <property type="entry name" value="C-JID"/>
</dbReference>
<dbReference type="InterPro" id="IPR000157">
    <property type="entry name" value="TIR_dom"/>
</dbReference>
<keyword evidence="2" id="KW-0433">Leucine-rich repeat</keyword>
<dbReference type="InterPro" id="IPR042197">
    <property type="entry name" value="Apaf_helical"/>
</dbReference>
<comment type="caution">
    <text evidence="10">The sequence shown here is derived from an EMBL/GenBank/DDBJ whole genome shotgun (WGS) entry which is preliminary data.</text>
</comment>
<dbReference type="Pfam" id="PF07725">
    <property type="entry name" value="LRR_3"/>
    <property type="match status" value="1"/>
</dbReference>
<dbReference type="InterPro" id="IPR044974">
    <property type="entry name" value="Disease_R_plants"/>
</dbReference>
<evidence type="ECO:0000256" key="2">
    <source>
        <dbReference type="ARBA" id="ARBA00022614"/>
    </source>
</evidence>
<dbReference type="PROSITE" id="PS50104">
    <property type="entry name" value="TIR"/>
    <property type="match status" value="1"/>
</dbReference>
<dbReference type="GO" id="GO:0007165">
    <property type="term" value="P:signal transduction"/>
    <property type="evidence" value="ECO:0007669"/>
    <property type="project" value="InterPro"/>
</dbReference>
<dbReference type="GO" id="GO:0051707">
    <property type="term" value="P:response to other organism"/>
    <property type="evidence" value="ECO:0007669"/>
    <property type="project" value="UniProtKB-ARBA"/>
</dbReference>
<dbReference type="Pfam" id="PF23598">
    <property type="entry name" value="LRR_14"/>
    <property type="match status" value="1"/>
</dbReference>
<evidence type="ECO:0000313" key="11">
    <source>
        <dbReference type="Proteomes" id="UP000245207"/>
    </source>
</evidence>
<dbReference type="Gene3D" id="3.40.50.300">
    <property type="entry name" value="P-loop containing nucleotide triphosphate hydrolases"/>
    <property type="match status" value="1"/>
</dbReference>
<dbReference type="SUPFAM" id="SSF46785">
    <property type="entry name" value="Winged helix' DNA-binding domain"/>
    <property type="match status" value="1"/>
</dbReference>
<evidence type="ECO:0000256" key="5">
    <source>
        <dbReference type="ARBA" id="ARBA00022821"/>
    </source>
</evidence>
<dbReference type="EC" id="3.2.2.6" evidence="1"/>
<dbReference type="Gene3D" id="1.10.8.430">
    <property type="entry name" value="Helical domain of apoptotic protease-activating factors"/>
    <property type="match status" value="1"/>
</dbReference>
<keyword evidence="3" id="KW-0677">Repeat</keyword>
<dbReference type="Gene3D" id="3.40.50.10140">
    <property type="entry name" value="Toll/interleukin-1 receptor homology (TIR) domain"/>
    <property type="match status" value="1"/>
</dbReference>
<keyword evidence="11" id="KW-1185">Reference proteome</keyword>
<dbReference type="InterPro" id="IPR058192">
    <property type="entry name" value="WHD_ROQ1-like"/>
</dbReference>
<accession>A0A2U1NMQ7</accession>
<dbReference type="InterPro" id="IPR035897">
    <property type="entry name" value="Toll_tir_struct_dom_sf"/>
</dbReference>
<feature type="domain" description="TIR" evidence="9">
    <location>
        <begin position="27"/>
        <end position="183"/>
    </location>
</feature>
<dbReference type="InterPro" id="IPR011713">
    <property type="entry name" value="Leu-rich_rpt_3"/>
</dbReference>
<dbReference type="EMBL" id="PKPP01002516">
    <property type="protein sequence ID" value="PWA74761.1"/>
    <property type="molecule type" value="Genomic_DNA"/>
</dbReference>
<dbReference type="PANTHER" id="PTHR11017:SF544">
    <property type="entry name" value="ADP-RIBOSYL CYCLASE_CYCLIC ADP-RIBOSE HYDROLASE"/>
    <property type="match status" value="1"/>
</dbReference>
<dbReference type="Gene3D" id="3.80.10.10">
    <property type="entry name" value="Ribonuclease Inhibitor"/>
    <property type="match status" value="2"/>
</dbReference>
<keyword evidence="6" id="KW-0520">NAD</keyword>
<protein>
    <recommendedName>
        <fullName evidence="1">ADP-ribosyl cyclase/cyclic ADP-ribose hydrolase</fullName>
        <ecNumber evidence="1">3.2.2.6</ecNumber>
    </recommendedName>
</protein>
<dbReference type="SUPFAM" id="SSF52540">
    <property type="entry name" value="P-loop containing nucleoside triphosphate hydrolases"/>
    <property type="match status" value="1"/>
</dbReference>
<dbReference type="Pfam" id="PF20160">
    <property type="entry name" value="C-JID"/>
    <property type="match status" value="1"/>
</dbReference>
<name>A0A2U1NMQ7_ARTAN</name>
<evidence type="ECO:0000256" key="1">
    <source>
        <dbReference type="ARBA" id="ARBA00011982"/>
    </source>
</evidence>
<dbReference type="GO" id="GO:0061809">
    <property type="term" value="F:NAD+ nucleosidase activity, cyclic ADP-ribose generating"/>
    <property type="evidence" value="ECO:0007669"/>
    <property type="project" value="UniProtKB-EC"/>
</dbReference>
<evidence type="ECO:0000313" key="10">
    <source>
        <dbReference type="EMBL" id="PWA74761.1"/>
    </source>
</evidence>
<gene>
    <name evidence="10" type="ORF">CTI12_AA249170</name>
</gene>